<proteinExistence type="predicted"/>
<reference evidence="1 2" key="1">
    <citation type="submission" date="2018-09" db="EMBL/GenBank/DDBJ databases">
        <title>A high-quality reference genome of wild soybean provides a powerful tool to mine soybean genomes.</title>
        <authorList>
            <person name="Xie M."/>
            <person name="Chung C.Y.L."/>
            <person name="Li M.-W."/>
            <person name="Wong F.-L."/>
            <person name="Chan T.-F."/>
            <person name="Lam H.-M."/>
        </authorList>
    </citation>
    <scope>NUCLEOTIDE SEQUENCE [LARGE SCALE GENOMIC DNA]</scope>
    <source>
        <strain evidence="2">cv. W05</strain>
        <tissue evidence="1">Hypocotyl of etiolated seedlings</tissue>
    </source>
</reference>
<organism evidence="1 2">
    <name type="scientific">Glycine soja</name>
    <name type="common">Wild soybean</name>
    <dbReference type="NCBI Taxonomy" id="3848"/>
    <lineage>
        <taxon>Eukaryota</taxon>
        <taxon>Viridiplantae</taxon>
        <taxon>Streptophyta</taxon>
        <taxon>Embryophyta</taxon>
        <taxon>Tracheophyta</taxon>
        <taxon>Spermatophyta</taxon>
        <taxon>Magnoliopsida</taxon>
        <taxon>eudicotyledons</taxon>
        <taxon>Gunneridae</taxon>
        <taxon>Pentapetalae</taxon>
        <taxon>rosids</taxon>
        <taxon>fabids</taxon>
        <taxon>Fabales</taxon>
        <taxon>Fabaceae</taxon>
        <taxon>Papilionoideae</taxon>
        <taxon>50 kb inversion clade</taxon>
        <taxon>NPAAA clade</taxon>
        <taxon>indigoferoid/millettioid clade</taxon>
        <taxon>Phaseoleae</taxon>
        <taxon>Glycine</taxon>
        <taxon>Glycine subgen. Soja</taxon>
    </lineage>
</organism>
<dbReference type="EMBL" id="QZWG01000009">
    <property type="protein sequence ID" value="RZB90484.1"/>
    <property type="molecule type" value="Genomic_DNA"/>
</dbReference>
<comment type="caution">
    <text evidence="1">The sequence shown here is derived from an EMBL/GenBank/DDBJ whole genome shotgun (WGS) entry which is preliminary data.</text>
</comment>
<keyword evidence="2" id="KW-1185">Reference proteome</keyword>
<sequence length="367" mass="41005">MMQGSGGFMMLTLKSGGFPVEVNTQKLKRTDSRQTGVFSVERFITYSVVGKQRLLSLKITKVIKAEKVNIVNISFAEKSGKSSLANLKLQIIRNDRYGVLCFMDNELSGSYELRKMNYCVPPLDTEIVCYICRESGDRSCFTLEKRKANDYSNVVERVKGTHSFVVGDETLNVKVKITNDSRVGLRVDVDGPVKVATDYSEYVLEKIQKKINGENEASVMLLFRNSTNQPRCDVTDSGISYSANATANLRVEFGFSDSSKVQDLIEDTVMASAINTDGFIHVLPVLDSKNYDEWVVRMEARASLHDDREEYFVAKIRSDRGDGGLSVELQKPSIRAKRALLSMLDDAKGKGWLPKPSSSDCTIEFSN</sequence>
<dbReference type="AlphaFoldDB" id="A0A445IWF7"/>
<protein>
    <submittedName>
        <fullName evidence="1">Uncharacterized protein</fullName>
    </submittedName>
</protein>
<name>A0A445IWF7_GLYSO</name>
<gene>
    <name evidence="1" type="ORF">D0Y65_023099</name>
</gene>
<evidence type="ECO:0000313" key="1">
    <source>
        <dbReference type="EMBL" id="RZB90484.1"/>
    </source>
</evidence>
<accession>A0A445IWF7</accession>
<dbReference type="Proteomes" id="UP000289340">
    <property type="component" value="Chromosome 9"/>
</dbReference>
<evidence type="ECO:0000313" key="2">
    <source>
        <dbReference type="Proteomes" id="UP000289340"/>
    </source>
</evidence>